<comment type="caution">
    <text evidence="2">The sequence shown here is derived from an EMBL/GenBank/DDBJ whole genome shotgun (WGS) entry which is preliminary data.</text>
</comment>
<evidence type="ECO:0000313" key="2">
    <source>
        <dbReference type="EMBL" id="EXJ76589.1"/>
    </source>
</evidence>
<dbReference type="SUPFAM" id="SSF53474">
    <property type="entry name" value="alpha/beta-Hydrolases"/>
    <property type="match status" value="1"/>
</dbReference>
<dbReference type="Gene3D" id="3.40.50.1820">
    <property type="entry name" value="alpha/beta hydrolase"/>
    <property type="match status" value="1"/>
</dbReference>
<protein>
    <recommendedName>
        <fullName evidence="1">Alpha/beta hydrolase fold-3 domain-containing protein</fullName>
    </recommendedName>
</protein>
<evidence type="ECO:0000259" key="1">
    <source>
        <dbReference type="Pfam" id="PF07859"/>
    </source>
</evidence>
<dbReference type="InterPro" id="IPR029058">
    <property type="entry name" value="AB_hydrolase_fold"/>
</dbReference>
<dbReference type="GO" id="GO:0016787">
    <property type="term" value="F:hydrolase activity"/>
    <property type="evidence" value="ECO:0007669"/>
    <property type="project" value="InterPro"/>
</dbReference>
<keyword evidence="3" id="KW-1185">Reference proteome</keyword>
<dbReference type="InterPro" id="IPR050466">
    <property type="entry name" value="Carboxylest/Gibb_receptor"/>
</dbReference>
<accession>W9Y291</accession>
<dbReference type="RefSeq" id="XP_007739906.1">
    <property type="nucleotide sequence ID" value="XM_007741716.1"/>
</dbReference>
<dbReference type="Proteomes" id="UP000019471">
    <property type="component" value="Unassembled WGS sequence"/>
</dbReference>
<sequence>MAMLPNGVTNGAMGLSEVEEEVLLKQSLPLISDNMVECYDRNFLTEMVKMDIRWDKIPDESDIIAMREWSQVGYHEYNRVPQCKATRSSVPVETQSVPVQYGEDGKFNIRIYDPIDSQAKNLRPALVMFHGGGWVQGSPTSDEDLATFFASDLRTVVFGIDYRLAPEHNLRVIHEDCYQALNWVVTNCPRYRADSSRLGLWGCSAGGHLAATVAMRDAQEYKPSRIRQVNLTVPATCHFQAMTGPLLETFLLKHGQNNQQHFQQSMINILKHLYGKFTMKLAILRRTLTSSNLRSRSSPADCSE</sequence>
<dbReference type="OrthoDB" id="408631at2759"/>
<reference evidence="2 3" key="1">
    <citation type="submission" date="2013-03" db="EMBL/GenBank/DDBJ databases">
        <title>The Genome Sequence of Cladophialophora psammophila CBS 110553.</title>
        <authorList>
            <consortium name="The Broad Institute Genomics Platform"/>
            <person name="Cuomo C."/>
            <person name="de Hoog S."/>
            <person name="Gorbushina A."/>
            <person name="Walker B."/>
            <person name="Young S.K."/>
            <person name="Zeng Q."/>
            <person name="Gargeya S."/>
            <person name="Fitzgerald M."/>
            <person name="Haas B."/>
            <person name="Abouelleil A."/>
            <person name="Allen A.W."/>
            <person name="Alvarado L."/>
            <person name="Arachchi H.M."/>
            <person name="Berlin A.M."/>
            <person name="Chapman S.B."/>
            <person name="Gainer-Dewar J."/>
            <person name="Goldberg J."/>
            <person name="Griggs A."/>
            <person name="Gujja S."/>
            <person name="Hansen M."/>
            <person name="Howarth C."/>
            <person name="Imamovic A."/>
            <person name="Ireland A."/>
            <person name="Larimer J."/>
            <person name="McCowan C."/>
            <person name="Murphy C."/>
            <person name="Pearson M."/>
            <person name="Poon T.W."/>
            <person name="Priest M."/>
            <person name="Roberts A."/>
            <person name="Saif S."/>
            <person name="Shea T."/>
            <person name="Sisk P."/>
            <person name="Sykes S."/>
            <person name="Wortman J."/>
            <person name="Nusbaum C."/>
            <person name="Birren B."/>
        </authorList>
    </citation>
    <scope>NUCLEOTIDE SEQUENCE [LARGE SCALE GENOMIC DNA]</scope>
    <source>
        <strain evidence="2 3">CBS 110553</strain>
    </source>
</reference>
<dbReference type="InterPro" id="IPR013094">
    <property type="entry name" value="AB_hydrolase_3"/>
</dbReference>
<dbReference type="PANTHER" id="PTHR23024">
    <property type="entry name" value="ARYLACETAMIDE DEACETYLASE"/>
    <property type="match status" value="1"/>
</dbReference>
<gene>
    <name evidence="2" type="ORF">A1O5_01097</name>
</gene>
<dbReference type="EMBL" id="AMGX01000001">
    <property type="protein sequence ID" value="EXJ76589.1"/>
    <property type="molecule type" value="Genomic_DNA"/>
</dbReference>
<proteinExistence type="predicted"/>
<dbReference type="AlphaFoldDB" id="W9Y291"/>
<dbReference type="STRING" id="1182543.W9Y291"/>
<evidence type="ECO:0000313" key="3">
    <source>
        <dbReference type="Proteomes" id="UP000019471"/>
    </source>
</evidence>
<dbReference type="HOGENOM" id="CLU_915285_0_0_1"/>
<feature type="domain" description="Alpha/beta hydrolase fold-3" evidence="1">
    <location>
        <begin position="126"/>
        <end position="238"/>
    </location>
</feature>
<dbReference type="PANTHER" id="PTHR23024:SF24">
    <property type="entry name" value="ALPHA_BETA HYDROLASE FOLD-3 DOMAIN-CONTAINING PROTEIN"/>
    <property type="match status" value="1"/>
</dbReference>
<name>W9Y291_9EURO</name>
<dbReference type="Pfam" id="PF07859">
    <property type="entry name" value="Abhydrolase_3"/>
    <property type="match status" value="1"/>
</dbReference>
<dbReference type="eggNOG" id="KOG1515">
    <property type="taxonomic scope" value="Eukaryota"/>
</dbReference>
<organism evidence="2 3">
    <name type="scientific">Cladophialophora psammophila CBS 110553</name>
    <dbReference type="NCBI Taxonomy" id="1182543"/>
    <lineage>
        <taxon>Eukaryota</taxon>
        <taxon>Fungi</taxon>
        <taxon>Dikarya</taxon>
        <taxon>Ascomycota</taxon>
        <taxon>Pezizomycotina</taxon>
        <taxon>Eurotiomycetes</taxon>
        <taxon>Chaetothyriomycetidae</taxon>
        <taxon>Chaetothyriales</taxon>
        <taxon>Herpotrichiellaceae</taxon>
        <taxon>Cladophialophora</taxon>
    </lineage>
</organism>
<dbReference type="GeneID" id="19185833"/>